<evidence type="ECO:0000256" key="1">
    <source>
        <dbReference type="ARBA" id="ARBA00004651"/>
    </source>
</evidence>
<keyword evidence="5" id="KW-0029">Amino-acid transport</keyword>
<feature type="transmembrane region" description="Helical" evidence="8">
    <location>
        <begin position="12"/>
        <end position="37"/>
    </location>
</feature>
<keyword evidence="3" id="KW-1003">Cell membrane</keyword>
<evidence type="ECO:0000256" key="4">
    <source>
        <dbReference type="ARBA" id="ARBA00022692"/>
    </source>
</evidence>
<evidence type="ECO:0000256" key="7">
    <source>
        <dbReference type="ARBA" id="ARBA00023136"/>
    </source>
</evidence>
<dbReference type="PROSITE" id="PS50928">
    <property type="entry name" value="ABC_TM1"/>
    <property type="match status" value="1"/>
</dbReference>
<organism evidence="10 11">
    <name type="scientific">Guopingia tenuis</name>
    <dbReference type="NCBI Taxonomy" id="2763656"/>
    <lineage>
        <taxon>Bacteria</taxon>
        <taxon>Bacillati</taxon>
        <taxon>Bacillota</taxon>
        <taxon>Clostridia</taxon>
        <taxon>Christensenellales</taxon>
        <taxon>Christensenellaceae</taxon>
        <taxon>Guopingia</taxon>
    </lineage>
</organism>
<dbReference type="InterPro" id="IPR043429">
    <property type="entry name" value="ArtM/GltK/GlnP/TcyL/YhdX-like"/>
</dbReference>
<keyword evidence="11" id="KW-1185">Reference proteome</keyword>
<dbReference type="PANTHER" id="PTHR30614:SF0">
    <property type="entry name" value="L-CYSTINE TRANSPORT SYSTEM PERMEASE PROTEIN TCYL"/>
    <property type="match status" value="1"/>
</dbReference>
<dbReference type="FunFam" id="1.10.3720.10:FF:000006">
    <property type="entry name" value="Glutamate/aspartate ABC transporter, permease protein GltK"/>
    <property type="match status" value="1"/>
</dbReference>
<evidence type="ECO:0000256" key="6">
    <source>
        <dbReference type="ARBA" id="ARBA00022989"/>
    </source>
</evidence>
<dbReference type="InterPro" id="IPR010065">
    <property type="entry name" value="AA_ABC_transptr_permease_3TM"/>
</dbReference>
<gene>
    <name evidence="10" type="ORF">H8693_04830</name>
</gene>
<evidence type="ECO:0000313" key="10">
    <source>
        <dbReference type="EMBL" id="MBC8538254.1"/>
    </source>
</evidence>
<dbReference type="Gene3D" id="1.10.3720.10">
    <property type="entry name" value="MetI-like"/>
    <property type="match status" value="1"/>
</dbReference>
<proteinExistence type="inferred from homology"/>
<sequence>MDQFLEVLPPLWNGLGVTAQVFCWALVFSIPLGLIICSMRMSKIAPVRWFAQGYIVLFRGTPLMLQLIFFFYGMPIITGVSLDRNFAAILAFILNYAAYFGEIFRGGVQSIPRGQYEAAQVLGLSRSQCFFKIVLPQVVKRVIPPVGNEVVTLVKDTALVYAIALSDLLREAQIIMMKQNNLNAFIAAGLFYLIMTSLLTFIFHKIEKKLDYYKI</sequence>
<keyword evidence="4 8" id="KW-0812">Transmembrane</keyword>
<dbReference type="SUPFAM" id="SSF161098">
    <property type="entry name" value="MetI-like"/>
    <property type="match status" value="1"/>
</dbReference>
<dbReference type="GO" id="GO:0006865">
    <property type="term" value="P:amino acid transport"/>
    <property type="evidence" value="ECO:0007669"/>
    <property type="project" value="UniProtKB-KW"/>
</dbReference>
<protein>
    <submittedName>
        <fullName evidence="10">Amino acid ABC transporter permease</fullName>
    </submittedName>
</protein>
<dbReference type="PANTHER" id="PTHR30614">
    <property type="entry name" value="MEMBRANE COMPONENT OF AMINO ACID ABC TRANSPORTER"/>
    <property type="match status" value="1"/>
</dbReference>
<dbReference type="CDD" id="cd06261">
    <property type="entry name" value="TM_PBP2"/>
    <property type="match status" value="1"/>
</dbReference>
<evidence type="ECO:0000256" key="2">
    <source>
        <dbReference type="ARBA" id="ARBA00022448"/>
    </source>
</evidence>
<feature type="transmembrane region" description="Helical" evidence="8">
    <location>
        <begin position="182"/>
        <end position="203"/>
    </location>
</feature>
<dbReference type="InterPro" id="IPR000515">
    <property type="entry name" value="MetI-like"/>
</dbReference>
<comment type="subcellular location">
    <subcellularLocation>
        <location evidence="1 8">Cell membrane</location>
        <topology evidence="1 8">Multi-pass membrane protein</topology>
    </subcellularLocation>
</comment>
<dbReference type="RefSeq" id="WP_178618186.1">
    <property type="nucleotide sequence ID" value="NZ_JACRSS010000001.1"/>
</dbReference>
<feature type="transmembrane region" description="Helical" evidence="8">
    <location>
        <begin position="49"/>
        <end position="74"/>
    </location>
</feature>
<comment type="similarity">
    <text evidence="8">Belongs to the binding-protein-dependent transport system permease family.</text>
</comment>
<keyword evidence="2 8" id="KW-0813">Transport</keyword>
<dbReference type="GO" id="GO:0043190">
    <property type="term" value="C:ATP-binding cassette (ABC) transporter complex"/>
    <property type="evidence" value="ECO:0007669"/>
    <property type="project" value="InterPro"/>
</dbReference>
<dbReference type="Proteomes" id="UP000617951">
    <property type="component" value="Unassembled WGS sequence"/>
</dbReference>
<reference evidence="10" key="1">
    <citation type="submission" date="2020-08" db="EMBL/GenBank/DDBJ databases">
        <title>Genome public.</title>
        <authorList>
            <person name="Liu C."/>
            <person name="Sun Q."/>
        </authorList>
    </citation>
    <scope>NUCLEOTIDE SEQUENCE</scope>
    <source>
        <strain evidence="10">NSJ-63</strain>
    </source>
</reference>
<feature type="transmembrane region" description="Helical" evidence="8">
    <location>
        <begin position="86"/>
        <end position="104"/>
    </location>
</feature>
<feature type="domain" description="ABC transmembrane type-1" evidence="9">
    <location>
        <begin position="11"/>
        <end position="203"/>
    </location>
</feature>
<dbReference type="GO" id="GO:0022857">
    <property type="term" value="F:transmembrane transporter activity"/>
    <property type="evidence" value="ECO:0007669"/>
    <property type="project" value="InterPro"/>
</dbReference>
<evidence type="ECO:0000256" key="8">
    <source>
        <dbReference type="RuleBase" id="RU363032"/>
    </source>
</evidence>
<dbReference type="AlphaFoldDB" id="A0A926DI90"/>
<evidence type="ECO:0000256" key="5">
    <source>
        <dbReference type="ARBA" id="ARBA00022970"/>
    </source>
</evidence>
<comment type="caution">
    <text evidence="10">The sequence shown here is derived from an EMBL/GenBank/DDBJ whole genome shotgun (WGS) entry which is preliminary data.</text>
</comment>
<name>A0A926DI90_9FIRM</name>
<dbReference type="NCBIfam" id="TIGR01726">
    <property type="entry name" value="HEQRo_perm_3TM"/>
    <property type="match status" value="1"/>
</dbReference>
<keyword evidence="6 8" id="KW-1133">Transmembrane helix</keyword>
<dbReference type="Pfam" id="PF00528">
    <property type="entry name" value="BPD_transp_1"/>
    <property type="match status" value="1"/>
</dbReference>
<evidence type="ECO:0000313" key="11">
    <source>
        <dbReference type="Proteomes" id="UP000617951"/>
    </source>
</evidence>
<dbReference type="InterPro" id="IPR035906">
    <property type="entry name" value="MetI-like_sf"/>
</dbReference>
<accession>A0A926DI90</accession>
<dbReference type="EMBL" id="JACRSS010000001">
    <property type="protein sequence ID" value="MBC8538254.1"/>
    <property type="molecule type" value="Genomic_DNA"/>
</dbReference>
<keyword evidence="7 8" id="KW-0472">Membrane</keyword>
<evidence type="ECO:0000259" key="9">
    <source>
        <dbReference type="PROSITE" id="PS50928"/>
    </source>
</evidence>
<evidence type="ECO:0000256" key="3">
    <source>
        <dbReference type="ARBA" id="ARBA00022475"/>
    </source>
</evidence>